<dbReference type="EMBL" id="KZ349307">
    <property type="protein sequence ID" value="PIO65097.1"/>
    <property type="molecule type" value="Genomic_DNA"/>
</dbReference>
<name>A0A2G9U4C1_TELCI</name>
<sequence>MERMYTHSKTPNFVMTASLSLMGVVDRANVDAVVAHITRNQIYVCNTHVIQADSEYQPSGFESDCNFLDTTEHFGQTDEADKQKYFLVNGEKLLELMRFSPECGHRLGSTQLGAVGTAAVVRFVCGNCSVRYPLVKRIEHNDEAYQKDLPIVVFGHFTWRVTSSTITNAGREKRLEFNKKTIEWVEKLVKAVDDGFSKKSIIATPLLPQTLPRKNRQKMVTANTATYLAGLAVNSPSVMESWYRSGMSVQKNFYFVIVGHNDQPLFEMDFPIVDKKSRESENRY</sequence>
<protein>
    <submittedName>
        <fullName evidence="1">Uncharacterized protein</fullName>
    </submittedName>
</protein>
<organism evidence="1 2">
    <name type="scientific">Teladorsagia circumcincta</name>
    <name type="common">Brown stomach worm</name>
    <name type="synonym">Ostertagia circumcincta</name>
    <dbReference type="NCBI Taxonomy" id="45464"/>
    <lineage>
        <taxon>Eukaryota</taxon>
        <taxon>Metazoa</taxon>
        <taxon>Ecdysozoa</taxon>
        <taxon>Nematoda</taxon>
        <taxon>Chromadorea</taxon>
        <taxon>Rhabditida</taxon>
        <taxon>Rhabditina</taxon>
        <taxon>Rhabditomorpha</taxon>
        <taxon>Strongyloidea</taxon>
        <taxon>Trichostrongylidae</taxon>
        <taxon>Teladorsagia</taxon>
    </lineage>
</organism>
<gene>
    <name evidence="1" type="ORF">TELCIR_13249</name>
</gene>
<dbReference type="AlphaFoldDB" id="A0A2G9U4C1"/>
<dbReference type="Proteomes" id="UP000230423">
    <property type="component" value="Unassembled WGS sequence"/>
</dbReference>
<reference evidence="1 2" key="1">
    <citation type="submission" date="2015-09" db="EMBL/GenBank/DDBJ databases">
        <title>Draft genome of the parasitic nematode Teladorsagia circumcincta isolate WARC Sus (inbred).</title>
        <authorList>
            <person name="Mitreva M."/>
        </authorList>
    </citation>
    <scope>NUCLEOTIDE SEQUENCE [LARGE SCALE GENOMIC DNA]</scope>
    <source>
        <strain evidence="1 2">S</strain>
    </source>
</reference>
<evidence type="ECO:0000313" key="2">
    <source>
        <dbReference type="Proteomes" id="UP000230423"/>
    </source>
</evidence>
<evidence type="ECO:0000313" key="1">
    <source>
        <dbReference type="EMBL" id="PIO65097.1"/>
    </source>
</evidence>
<dbReference type="OrthoDB" id="10252102at2759"/>
<keyword evidence="2" id="KW-1185">Reference proteome</keyword>
<accession>A0A2G9U4C1</accession>
<proteinExistence type="predicted"/>